<evidence type="ECO:0000313" key="2">
    <source>
        <dbReference type="Proteomes" id="UP000637061"/>
    </source>
</evidence>
<dbReference type="EMBL" id="JAEHTE010000023">
    <property type="protein sequence ID" value="MBI6885837.1"/>
    <property type="molecule type" value="Genomic_DNA"/>
</dbReference>
<dbReference type="AlphaFoldDB" id="A0A8I1EGU3"/>
<gene>
    <name evidence="1" type="ORF">JEU22_18170</name>
</gene>
<accession>A0A8I1EGU3</accession>
<dbReference type="Proteomes" id="UP000637061">
    <property type="component" value="Unassembled WGS sequence"/>
</dbReference>
<name>A0A8I1EGU3_PSEPU</name>
<reference evidence="1" key="1">
    <citation type="submission" date="2020-12" db="EMBL/GenBank/DDBJ databases">
        <title>Enhanced detection system for hospital associated transmission using whole genome sequencing surveillance.</title>
        <authorList>
            <person name="Harrison L.H."/>
            <person name="Van Tyne D."/>
            <person name="Marsh J.W."/>
            <person name="Griffith M.P."/>
            <person name="Snyder D.J."/>
            <person name="Cooper V.S."/>
            <person name="Mustapha M."/>
        </authorList>
    </citation>
    <scope>NUCLEOTIDE SEQUENCE</scope>
    <source>
        <strain evidence="1">PSB00042</strain>
    </source>
</reference>
<protein>
    <submittedName>
        <fullName evidence="1">Uncharacterized protein</fullName>
    </submittedName>
</protein>
<organism evidence="1 2">
    <name type="scientific">Pseudomonas putida</name>
    <name type="common">Arthrobacter siderocapsulatus</name>
    <dbReference type="NCBI Taxonomy" id="303"/>
    <lineage>
        <taxon>Bacteria</taxon>
        <taxon>Pseudomonadati</taxon>
        <taxon>Pseudomonadota</taxon>
        <taxon>Gammaproteobacteria</taxon>
        <taxon>Pseudomonadales</taxon>
        <taxon>Pseudomonadaceae</taxon>
        <taxon>Pseudomonas</taxon>
    </lineage>
</organism>
<evidence type="ECO:0000313" key="1">
    <source>
        <dbReference type="EMBL" id="MBI6885837.1"/>
    </source>
</evidence>
<comment type="caution">
    <text evidence="1">The sequence shown here is derived from an EMBL/GenBank/DDBJ whole genome shotgun (WGS) entry which is preliminary data.</text>
</comment>
<dbReference type="RefSeq" id="WP_198747764.1">
    <property type="nucleotide sequence ID" value="NZ_JAEHTE010000023.1"/>
</dbReference>
<proteinExistence type="predicted"/>
<sequence length="132" mass="14888">MDVNTILSDEANRQDGWLTHQVATGSQCCRKCQQRVIRISGAISSAKIQLVEPYLTANQGRDLWVYTRLCELCFASVFEGHKLHFGKNKAHRNVLYYTAPGSQCMQVVRRPDGSLPSEEEHPLIALLFAPRT</sequence>